<keyword evidence="3" id="KW-1185">Reference proteome</keyword>
<organism evidence="2 3">
    <name type="scientific">Sphingomonas tagetis</name>
    <dbReference type="NCBI Taxonomy" id="2949092"/>
    <lineage>
        <taxon>Bacteria</taxon>
        <taxon>Pseudomonadati</taxon>
        <taxon>Pseudomonadota</taxon>
        <taxon>Alphaproteobacteria</taxon>
        <taxon>Sphingomonadales</taxon>
        <taxon>Sphingomonadaceae</taxon>
        <taxon>Sphingomonas</taxon>
    </lineage>
</organism>
<dbReference type="InterPro" id="IPR014710">
    <property type="entry name" value="RmlC-like_jellyroll"/>
</dbReference>
<dbReference type="SUPFAM" id="SSF51182">
    <property type="entry name" value="RmlC-like cupins"/>
    <property type="match status" value="1"/>
</dbReference>
<dbReference type="AlphaFoldDB" id="A0A9X2HT21"/>
<reference evidence="2" key="1">
    <citation type="submission" date="2022-05" db="EMBL/GenBank/DDBJ databases">
        <title>Sphingomonas sp. strain MG17 Genome sequencing and assembly.</title>
        <authorList>
            <person name="Kim I."/>
        </authorList>
    </citation>
    <scope>NUCLEOTIDE SEQUENCE</scope>
    <source>
        <strain evidence="2">MG17</strain>
    </source>
</reference>
<dbReference type="Proteomes" id="UP001139451">
    <property type="component" value="Unassembled WGS sequence"/>
</dbReference>
<protein>
    <submittedName>
        <fullName evidence="2">Cupin domain-containing protein</fullName>
    </submittedName>
</protein>
<evidence type="ECO:0000313" key="2">
    <source>
        <dbReference type="EMBL" id="MCP3732110.1"/>
    </source>
</evidence>
<evidence type="ECO:0000259" key="1">
    <source>
        <dbReference type="Pfam" id="PF07883"/>
    </source>
</evidence>
<gene>
    <name evidence="2" type="ORF">M9978_16935</name>
</gene>
<dbReference type="RefSeq" id="WP_254295255.1">
    <property type="nucleotide sequence ID" value="NZ_JAMLDX010000015.1"/>
</dbReference>
<proteinExistence type="predicted"/>
<dbReference type="EMBL" id="JAMLDX010000015">
    <property type="protein sequence ID" value="MCP3732110.1"/>
    <property type="molecule type" value="Genomic_DNA"/>
</dbReference>
<comment type="caution">
    <text evidence="2">The sequence shown here is derived from an EMBL/GenBank/DDBJ whole genome shotgun (WGS) entry which is preliminary data.</text>
</comment>
<sequence>MPSQVYSGSISDLPRETRFGNRYHRTGLVMDSANMSFLWLEPDAFGDALDGDGNPLCHSHPFDMFLYVIDGAVDFLVDGKWHHLDRDHFIYIPANVSHGGRPSGGQKVRLMEFFAPIRTDYLYTAEHQLALGQAARGSDGSRVDERSTREAYAAMADSAVQQRGEGAAE</sequence>
<accession>A0A9X2HT21</accession>
<name>A0A9X2HT21_9SPHN</name>
<feature type="domain" description="Cupin type-2" evidence="1">
    <location>
        <begin position="56"/>
        <end position="112"/>
    </location>
</feature>
<dbReference type="Pfam" id="PF07883">
    <property type="entry name" value="Cupin_2"/>
    <property type="match status" value="1"/>
</dbReference>
<evidence type="ECO:0000313" key="3">
    <source>
        <dbReference type="Proteomes" id="UP001139451"/>
    </source>
</evidence>
<dbReference type="InterPro" id="IPR011051">
    <property type="entry name" value="RmlC_Cupin_sf"/>
</dbReference>
<dbReference type="InterPro" id="IPR013096">
    <property type="entry name" value="Cupin_2"/>
</dbReference>
<dbReference type="Gene3D" id="2.60.120.10">
    <property type="entry name" value="Jelly Rolls"/>
    <property type="match status" value="1"/>
</dbReference>